<dbReference type="PANTHER" id="PTHR42788">
    <property type="entry name" value="TAURINE IMPORT ATP-BINDING PROTEIN-RELATED"/>
    <property type="match status" value="1"/>
</dbReference>
<evidence type="ECO:0000313" key="7">
    <source>
        <dbReference type="Proteomes" id="UP000624703"/>
    </source>
</evidence>
<feature type="domain" description="ABC transporter" evidence="5">
    <location>
        <begin position="4"/>
        <end position="237"/>
    </location>
</feature>
<keyword evidence="2" id="KW-0547">Nucleotide-binding</keyword>
<keyword evidence="1" id="KW-0813">Transport</keyword>
<feature type="compositionally biased region" description="Polar residues" evidence="4">
    <location>
        <begin position="285"/>
        <end position="301"/>
    </location>
</feature>
<dbReference type="Proteomes" id="UP000624703">
    <property type="component" value="Unassembled WGS sequence"/>
</dbReference>
<gene>
    <name evidence="6" type="ORF">JIN82_02035</name>
</gene>
<dbReference type="Pfam" id="PF00005">
    <property type="entry name" value="ABC_tran"/>
    <property type="match status" value="1"/>
</dbReference>
<evidence type="ECO:0000256" key="4">
    <source>
        <dbReference type="SAM" id="MobiDB-lite"/>
    </source>
</evidence>
<name>A0A8J7SHL6_9BACT</name>
<dbReference type="PROSITE" id="PS50893">
    <property type="entry name" value="ABC_TRANSPORTER_2"/>
    <property type="match status" value="1"/>
</dbReference>
<dbReference type="SMART" id="SM00382">
    <property type="entry name" value="AAA"/>
    <property type="match status" value="1"/>
</dbReference>
<dbReference type="RefSeq" id="WP_200309965.1">
    <property type="nucleotide sequence ID" value="NZ_JAENIM010000009.1"/>
</dbReference>
<dbReference type="GO" id="GO:0005524">
    <property type="term" value="F:ATP binding"/>
    <property type="evidence" value="ECO:0007669"/>
    <property type="project" value="UniProtKB-KW"/>
</dbReference>
<evidence type="ECO:0000259" key="5">
    <source>
        <dbReference type="PROSITE" id="PS50893"/>
    </source>
</evidence>
<dbReference type="EMBL" id="JAENIM010000009">
    <property type="protein sequence ID" value="MBK1789929.1"/>
    <property type="molecule type" value="Genomic_DNA"/>
</dbReference>
<dbReference type="Gene3D" id="3.40.50.300">
    <property type="entry name" value="P-loop containing nucleotide triphosphate hydrolases"/>
    <property type="match status" value="1"/>
</dbReference>
<feature type="region of interest" description="Disordered" evidence="4">
    <location>
        <begin position="277"/>
        <end position="301"/>
    </location>
</feature>
<protein>
    <submittedName>
        <fullName evidence="6">ABC transporter ATP-binding protein</fullName>
    </submittedName>
</protein>
<organism evidence="6 7">
    <name type="scientific">Persicirhabdus sediminis</name>
    <dbReference type="NCBI Taxonomy" id="454144"/>
    <lineage>
        <taxon>Bacteria</taxon>
        <taxon>Pseudomonadati</taxon>
        <taxon>Verrucomicrobiota</taxon>
        <taxon>Verrucomicrobiia</taxon>
        <taxon>Verrucomicrobiales</taxon>
        <taxon>Verrucomicrobiaceae</taxon>
        <taxon>Persicirhabdus</taxon>
    </lineage>
</organism>
<dbReference type="AlphaFoldDB" id="A0A8J7SHL6"/>
<dbReference type="InterPro" id="IPR027417">
    <property type="entry name" value="P-loop_NTPase"/>
</dbReference>
<dbReference type="InterPro" id="IPR050166">
    <property type="entry name" value="ABC_transporter_ATP-bind"/>
</dbReference>
<comment type="caution">
    <text evidence="6">The sequence shown here is derived from an EMBL/GenBank/DDBJ whole genome shotgun (WGS) entry which is preliminary data.</text>
</comment>
<accession>A0A8J7SHL6</accession>
<dbReference type="PANTHER" id="PTHR42788:SF13">
    <property type="entry name" value="ALIPHATIC SULFONATES IMPORT ATP-BINDING PROTEIN SSUB"/>
    <property type="match status" value="1"/>
</dbReference>
<dbReference type="GO" id="GO:0016887">
    <property type="term" value="F:ATP hydrolysis activity"/>
    <property type="evidence" value="ECO:0007669"/>
    <property type="project" value="InterPro"/>
</dbReference>
<sequence>MSYLELKDVSVSFGPASNRTEVLSNLNLKVEENEFVAVIGFSGAGKSTLMSLLAGLQEPTNGEVLFKGKPIKGPGPDLGIMFQNYSLLPWLSVNDNVKLAVNKVFPELSKKEVDEKIHNYVEMVRLDHAGDKKPHELSGGMRQRASLARTLSLDPEVLLLDEPLSALDALTRSELQDQILNIWERDKRTVVMITNDVDEAVLMADRIVPLTMGPKATLADEFIVNMERPRDRHTLNDHPEFMRLKAEITRFMMNLNKEAKSLAKPVNTSMPDIAPKDFTVPSGRPQFSRNFKISASPSTPS</sequence>
<dbReference type="InterPro" id="IPR003593">
    <property type="entry name" value="AAA+_ATPase"/>
</dbReference>
<dbReference type="InterPro" id="IPR017871">
    <property type="entry name" value="ABC_transporter-like_CS"/>
</dbReference>
<dbReference type="PROSITE" id="PS00211">
    <property type="entry name" value="ABC_TRANSPORTER_1"/>
    <property type="match status" value="1"/>
</dbReference>
<proteinExistence type="predicted"/>
<evidence type="ECO:0000256" key="1">
    <source>
        <dbReference type="ARBA" id="ARBA00022448"/>
    </source>
</evidence>
<keyword evidence="7" id="KW-1185">Reference proteome</keyword>
<dbReference type="CDD" id="cd03293">
    <property type="entry name" value="ABC_NrtD_SsuB_transporters"/>
    <property type="match status" value="1"/>
</dbReference>
<dbReference type="SUPFAM" id="SSF52540">
    <property type="entry name" value="P-loop containing nucleoside triphosphate hydrolases"/>
    <property type="match status" value="1"/>
</dbReference>
<evidence type="ECO:0000256" key="3">
    <source>
        <dbReference type="ARBA" id="ARBA00022840"/>
    </source>
</evidence>
<keyword evidence="3 6" id="KW-0067">ATP-binding</keyword>
<reference evidence="6" key="1">
    <citation type="submission" date="2021-01" db="EMBL/GenBank/DDBJ databases">
        <title>Modified the classification status of verrucomicrobia.</title>
        <authorList>
            <person name="Feng X."/>
        </authorList>
    </citation>
    <scope>NUCLEOTIDE SEQUENCE</scope>
    <source>
        <strain evidence="6">_KCTC 22039</strain>
    </source>
</reference>
<dbReference type="InterPro" id="IPR003439">
    <property type="entry name" value="ABC_transporter-like_ATP-bd"/>
</dbReference>
<evidence type="ECO:0000313" key="6">
    <source>
        <dbReference type="EMBL" id="MBK1789929.1"/>
    </source>
</evidence>
<evidence type="ECO:0000256" key="2">
    <source>
        <dbReference type="ARBA" id="ARBA00022741"/>
    </source>
</evidence>